<reference evidence="2 3" key="1">
    <citation type="submission" date="2020-08" db="EMBL/GenBank/DDBJ databases">
        <title>Acidobacteriota in marine sediments use diverse sulfur dissimilation pathways.</title>
        <authorList>
            <person name="Wasmund K."/>
        </authorList>
    </citation>
    <scope>NUCLEOTIDE SEQUENCE [LARGE SCALE GENOMIC DNA]</scope>
    <source>
        <strain evidence="2">MAG AM3-A</strain>
    </source>
</reference>
<dbReference type="EMBL" id="JACXWA010000088">
    <property type="protein sequence ID" value="MBD3870788.1"/>
    <property type="molecule type" value="Genomic_DNA"/>
</dbReference>
<dbReference type="Proteomes" id="UP000598633">
    <property type="component" value="Unassembled WGS sequence"/>
</dbReference>
<evidence type="ECO:0000313" key="2">
    <source>
        <dbReference type="EMBL" id="MBD3870788.1"/>
    </source>
</evidence>
<proteinExistence type="predicted"/>
<feature type="compositionally biased region" description="Basic and acidic residues" evidence="1">
    <location>
        <begin position="66"/>
        <end position="86"/>
    </location>
</feature>
<dbReference type="AlphaFoldDB" id="A0A8J6XZY9"/>
<comment type="caution">
    <text evidence="2">The sequence shown here is derived from an EMBL/GenBank/DDBJ whole genome shotgun (WGS) entry which is preliminary data.</text>
</comment>
<name>A0A8J6XZY9_9BACT</name>
<protein>
    <submittedName>
        <fullName evidence="2">Uncharacterized protein</fullName>
    </submittedName>
</protein>
<accession>A0A8J6XZY9</accession>
<sequence>MIRLTCQHCANFNDDPAFIEAEIPGLTSFGSAYSSARGHAGICLAFDRFMDPVLAENCPSFTPRAPKREERTTRQETPHDVSPGRE</sequence>
<organism evidence="2 3">
    <name type="scientific">Candidatus Sulfomarinibacter kjeldsenii</name>
    <dbReference type="NCBI Taxonomy" id="2885994"/>
    <lineage>
        <taxon>Bacteria</taxon>
        <taxon>Pseudomonadati</taxon>
        <taxon>Acidobacteriota</taxon>
        <taxon>Thermoanaerobaculia</taxon>
        <taxon>Thermoanaerobaculales</taxon>
        <taxon>Candidatus Sulfomarinibacteraceae</taxon>
        <taxon>Candidatus Sulfomarinibacter</taxon>
    </lineage>
</organism>
<gene>
    <name evidence="2" type="ORF">IFJ97_05445</name>
</gene>
<evidence type="ECO:0000256" key="1">
    <source>
        <dbReference type="SAM" id="MobiDB-lite"/>
    </source>
</evidence>
<feature type="region of interest" description="Disordered" evidence="1">
    <location>
        <begin position="59"/>
        <end position="86"/>
    </location>
</feature>
<evidence type="ECO:0000313" key="3">
    <source>
        <dbReference type="Proteomes" id="UP000598633"/>
    </source>
</evidence>